<protein>
    <recommendedName>
        <fullName evidence="4">DUF3551 domain-containing protein</fullName>
    </recommendedName>
</protein>
<feature type="region of interest" description="Disordered" evidence="1">
    <location>
        <begin position="1"/>
        <end position="24"/>
    </location>
</feature>
<dbReference type="Proteomes" id="UP000008809">
    <property type="component" value="Chromosome"/>
</dbReference>
<accession>Q2IWV7</accession>
<evidence type="ECO:0000313" key="2">
    <source>
        <dbReference type="EMBL" id="ABD07303.1"/>
    </source>
</evidence>
<dbReference type="EMBL" id="CP000250">
    <property type="protein sequence ID" value="ABD07303.1"/>
    <property type="molecule type" value="Genomic_DNA"/>
</dbReference>
<keyword evidence="3" id="KW-1185">Reference proteome</keyword>
<dbReference type="KEGG" id="rpb:RPB_2600"/>
<dbReference type="eggNOG" id="ENOG5032FAR">
    <property type="taxonomic scope" value="Bacteria"/>
</dbReference>
<dbReference type="InterPro" id="IPR021937">
    <property type="entry name" value="DUF3551"/>
</dbReference>
<dbReference type="Pfam" id="PF12071">
    <property type="entry name" value="DUF3551"/>
    <property type="match status" value="1"/>
</dbReference>
<gene>
    <name evidence="2" type="ordered locus">RPB_2600</name>
</gene>
<evidence type="ECO:0000256" key="1">
    <source>
        <dbReference type="SAM" id="MobiDB-lite"/>
    </source>
</evidence>
<reference evidence="2 3" key="1">
    <citation type="submission" date="2006-01" db="EMBL/GenBank/DDBJ databases">
        <title>Complete sequence of Rhodopseudomonas palustris HaA2.</title>
        <authorList>
            <consortium name="US DOE Joint Genome Institute"/>
            <person name="Copeland A."/>
            <person name="Lucas S."/>
            <person name="Lapidus A."/>
            <person name="Barry K."/>
            <person name="Detter J.C."/>
            <person name="Glavina T."/>
            <person name="Hammon N."/>
            <person name="Israni S."/>
            <person name="Pitluck S."/>
            <person name="Chain P."/>
            <person name="Malfatti S."/>
            <person name="Shin M."/>
            <person name="Vergez L."/>
            <person name="Schmutz J."/>
            <person name="Larimer F."/>
            <person name="Land M."/>
            <person name="Hauser L."/>
            <person name="Pelletier D.A."/>
            <person name="Kyrpides N."/>
            <person name="Anderson I."/>
            <person name="Oda Y."/>
            <person name="Harwood C.S."/>
            <person name="Richardson P."/>
        </authorList>
    </citation>
    <scope>NUCLEOTIDE SEQUENCE [LARGE SCALE GENOMIC DNA]</scope>
    <source>
        <strain evidence="2 3">HaA2</strain>
    </source>
</reference>
<dbReference type="HOGENOM" id="CLU_171100_1_0_5"/>
<proteinExistence type="predicted"/>
<organism evidence="2 3">
    <name type="scientific">Rhodopseudomonas palustris (strain HaA2)</name>
    <dbReference type="NCBI Taxonomy" id="316058"/>
    <lineage>
        <taxon>Bacteria</taxon>
        <taxon>Pseudomonadati</taxon>
        <taxon>Pseudomonadota</taxon>
        <taxon>Alphaproteobacteria</taxon>
        <taxon>Hyphomicrobiales</taxon>
        <taxon>Nitrobacteraceae</taxon>
        <taxon>Rhodopseudomonas</taxon>
    </lineage>
</organism>
<feature type="compositionally biased region" description="Low complexity" evidence="1">
    <location>
        <begin position="9"/>
        <end position="24"/>
    </location>
</feature>
<evidence type="ECO:0008006" key="4">
    <source>
        <dbReference type="Google" id="ProtNLM"/>
    </source>
</evidence>
<dbReference type="AlphaFoldDB" id="Q2IWV7"/>
<evidence type="ECO:0000313" key="3">
    <source>
        <dbReference type="Proteomes" id="UP000008809"/>
    </source>
</evidence>
<name>Q2IWV7_RHOP2</name>
<sequence length="113" mass="12861">MRHKPMVSTARRPGAAAAHALTGRATEETTMRKTLLVGVLTLLGLTGIAEARDYPVCLRVYHNYRDWYDECSYTSIPQCRMSASGRAAECIENPWYTAPQPAKKKLRKQRRRH</sequence>